<feature type="region of interest" description="Disordered" evidence="4">
    <location>
        <begin position="393"/>
        <end position="420"/>
    </location>
</feature>
<evidence type="ECO:0000259" key="6">
    <source>
        <dbReference type="PROSITE" id="PS50850"/>
    </source>
</evidence>
<sequence>MKVLLTVSSLLLSTALLLVGHGMQLTLLPLRASALGMPEWLIGLSASSYFLGFIVGCLGIPPIIGRVGHIRCFAVLAAAMISGLLLLEMIDNWQAWLVLRFITGLAVCGLYAVIESWLTSQSTAETRGRILAIYTFITLAAMTAGQFLINVGPVDSSVPYTLAAVFMALAIIPIGLTRRIIPSPVQQTQSGFSLLFDRSQTAFAGALLSGLVMGSFWSVGALFASDIGQSNDYVTWFMSTAIVGGAMLQYPLGWLSDRMDRRYILVLLCLGAALSSVAVAMGTAQAWFLAAVFVFGAMAMPIYAISLATAADVSSSEEFVSIGTAVLLLHAMGAVVAPVAMGQVMSLFGASSMFWTYAILFLLFALILYALLRVPRAVTVEEQTPFEAVAAEMAPANFELDPRSTDETENPGEPNRENAP</sequence>
<dbReference type="EMBL" id="QRAN01000008">
    <property type="protein sequence ID" value="RLQ22072.1"/>
    <property type="molecule type" value="Genomic_DNA"/>
</dbReference>
<dbReference type="InterPro" id="IPR036259">
    <property type="entry name" value="MFS_trans_sf"/>
</dbReference>
<dbReference type="InterPro" id="IPR020846">
    <property type="entry name" value="MFS_dom"/>
</dbReference>
<accession>A0A3L7E1P7</accession>
<feature type="transmembrane region" description="Helical" evidence="5">
    <location>
        <begin position="161"/>
        <end position="181"/>
    </location>
</feature>
<feature type="transmembrane region" description="Helical" evidence="5">
    <location>
        <begin position="46"/>
        <end position="65"/>
    </location>
</feature>
<keyword evidence="8" id="KW-1185">Reference proteome</keyword>
<keyword evidence="3 5" id="KW-0472">Membrane</keyword>
<evidence type="ECO:0000256" key="1">
    <source>
        <dbReference type="ARBA" id="ARBA00022692"/>
    </source>
</evidence>
<feature type="transmembrane region" description="Helical" evidence="5">
    <location>
        <begin position="202"/>
        <end position="224"/>
    </location>
</feature>
<feature type="transmembrane region" description="Helical" evidence="5">
    <location>
        <begin position="353"/>
        <end position="372"/>
    </location>
</feature>
<dbReference type="CDD" id="cd17477">
    <property type="entry name" value="MFS_YcaD_like"/>
    <property type="match status" value="1"/>
</dbReference>
<evidence type="ECO:0000256" key="5">
    <source>
        <dbReference type="SAM" id="Phobius"/>
    </source>
</evidence>
<feature type="transmembrane region" description="Helical" evidence="5">
    <location>
        <begin position="263"/>
        <end position="281"/>
    </location>
</feature>
<evidence type="ECO:0000313" key="8">
    <source>
        <dbReference type="Proteomes" id="UP000265509"/>
    </source>
</evidence>
<dbReference type="GO" id="GO:0005886">
    <property type="term" value="C:plasma membrane"/>
    <property type="evidence" value="ECO:0007669"/>
    <property type="project" value="TreeGrafter"/>
</dbReference>
<feature type="transmembrane region" description="Helical" evidence="5">
    <location>
        <begin position="319"/>
        <end position="341"/>
    </location>
</feature>
<feature type="transmembrane region" description="Helical" evidence="5">
    <location>
        <begin position="96"/>
        <end position="118"/>
    </location>
</feature>
<feature type="transmembrane region" description="Helical" evidence="5">
    <location>
        <begin position="130"/>
        <end position="149"/>
    </location>
</feature>
<organism evidence="7 8">
    <name type="scientific">Seongchinamella sediminis</name>
    <dbReference type="NCBI Taxonomy" id="2283635"/>
    <lineage>
        <taxon>Bacteria</taxon>
        <taxon>Pseudomonadati</taxon>
        <taxon>Pseudomonadota</taxon>
        <taxon>Gammaproteobacteria</taxon>
        <taxon>Cellvibrionales</taxon>
        <taxon>Halieaceae</taxon>
        <taxon>Seongchinamella</taxon>
    </lineage>
</organism>
<dbReference type="InterPro" id="IPR047200">
    <property type="entry name" value="MFS_YcaD-like"/>
</dbReference>
<evidence type="ECO:0000256" key="3">
    <source>
        <dbReference type="ARBA" id="ARBA00023136"/>
    </source>
</evidence>
<evidence type="ECO:0000256" key="2">
    <source>
        <dbReference type="ARBA" id="ARBA00022989"/>
    </source>
</evidence>
<reference evidence="7 8" key="1">
    <citation type="submission" date="2018-07" db="EMBL/GenBank/DDBJ databases">
        <title>Halioglobus sp. genome submission.</title>
        <authorList>
            <person name="Ye M.-Q."/>
            <person name="Du Z.-J."/>
        </authorList>
    </citation>
    <scope>NUCLEOTIDE SEQUENCE [LARGE SCALE GENOMIC DNA]</scope>
    <source>
        <strain evidence="7 8">U0301</strain>
    </source>
</reference>
<proteinExistence type="predicted"/>
<dbReference type="GO" id="GO:0022857">
    <property type="term" value="F:transmembrane transporter activity"/>
    <property type="evidence" value="ECO:0007669"/>
    <property type="project" value="InterPro"/>
</dbReference>
<dbReference type="RefSeq" id="WP_117953897.1">
    <property type="nucleotide sequence ID" value="NZ_QRAN01000008.1"/>
</dbReference>
<dbReference type="SUPFAM" id="SSF103473">
    <property type="entry name" value="MFS general substrate transporter"/>
    <property type="match status" value="1"/>
</dbReference>
<evidence type="ECO:0000313" key="7">
    <source>
        <dbReference type="EMBL" id="RLQ22072.1"/>
    </source>
</evidence>
<dbReference type="Gene3D" id="1.20.1250.20">
    <property type="entry name" value="MFS general substrate transporter like domains"/>
    <property type="match status" value="2"/>
</dbReference>
<protein>
    <submittedName>
        <fullName evidence="7">MFS transporter</fullName>
    </submittedName>
</protein>
<feature type="transmembrane region" description="Helical" evidence="5">
    <location>
        <begin position="287"/>
        <end position="307"/>
    </location>
</feature>
<feature type="transmembrane region" description="Helical" evidence="5">
    <location>
        <begin position="72"/>
        <end position="90"/>
    </location>
</feature>
<evidence type="ECO:0000256" key="4">
    <source>
        <dbReference type="SAM" id="MobiDB-lite"/>
    </source>
</evidence>
<keyword evidence="2 5" id="KW-1133">Transmembrane helix</keyword>
<feature type="transmembrane region" description="Helical" evidence="5">
    <location>
        <begin position="236"/>
        <end position="256"/>
    </location>
</feature>
<dbReference type="PROSITE" id="PS50850">
    <property type="entry name" value="MFS"/>
    <property type="match status" value="1"/>
</dbReference>
<comment type="caution">
    <text evidence="7">The sequence shown here is derived from an EMBL/GenBank/DDBJ whole genome shotgun (WGS) entry which is preliminary data.</text>
</comment>
<name>A0A3L7E1P7_9GAMM</name>
<keyword evidence="1 5" id="KW-0812">Transmembrane</keyword>
<dbReference type="AlphaFoldDB" id="A0A3L7E1P7"/>
<dbReference type="InterPro" id="IPR011701">
    <property type="entry name" value="MFS"/>
</dbReference>
<feature type="domain" description="Major facilitator superfamily (MFS) profile" evidence="6">
    <location>
        <begin position="198"/>
        <end position="420"/>
    </location>
</feature>
<dbReference type="Proteomes" id="UP000265509">
    <property type="component" value="Unassembled WGS sequence"/>
</dbReference>
<dbReference type="PANTHER" id="PTHR23521">
    <property type="entry name" value="TRANSPORTER MFS SUPERFAMILY"/>
    <property type="match status" value="1"/>
</dbReference>
<dbReference type="PANTHER" id="PTHR23521:SF3">
    <property type="entry name" value="MFS TRANSPORTER"/>
    <property type="match status" value="1"/>
</dbReference>
<dbReference type="OrthoDB" id="9810614at2"/>
<gene>
    <name evidence="7" type="ORF">DWB85_09035</name>
</gene>
<dbReference type="Pfam" id="PF07690">
    <property type="entry name" value="MFS_1"/>
    <property type="match status" value="2"/>
</dbReference>